<dbReference type="InterPro" id="IPR000192">
    <property type="entry name" value="Aminotrans_V_dom"/>
</dbReference>
<dbReference type="AlphaFoldDB" id="A0AAD7ISS5"/>
<gene>
    <name evidence="2" type="ORF">B0H16DRAFT_1663424</name>
</gene>
<sequence length="539" mass="57952">MTMLPLSSPRSKRHWAGDSGVSFTSAYSSISSLPAPAPITLSSSSSDRASSTVYSEFLSAFPAYRLTWTLDTLRRTDYDRLADAGETFVDYMGGAIYPESLLRVHIDFLSRGVFGNTHSVSNRYVISSGLACSIQSTTLNSGCTRAAVLSFFDASPEEYTVVFTPNASGALKLVGESYPFTPDSTYILACDSHNSVHGIREFARRKGADVCYIPSTATGGFDVDVARELLAQHQPTIPDQAPSLFVMTAQSNISNAKNPMSVVQEAAGLGYHTVLDAAALAATSTISLRETPVDAMAISFYKMFGFPTGIGALVARKSFLRRLERPWFAGGNVDVVQVPGTIVTRSPKIHEQFEDGTINYLSMISVTEGLQFLSAYMPFLPLRLSSLISYLVASLTALRHDITDTPVVRILSATPSGQLKHVGEQSDVGSIVSLAILTPSGTKLPNSFVEHAASQMCISLRTGWMCNPGGAAAISGEAQAMGLLYPGITYDEIDLGLASNFQDVWEVLRFMRLLGHDATRTAWMAAWRASGGHTVGAKP</sequence>
<feature type="domain" description="Aminotransferase class V" evidence="1">
    <location>
        <begin position="137"/>
        <end position="375"/>
    </location>
</feature>
<dbReference type="InterPro" id="IPR015424">
    <property type="entry name" value="PyrdxlP-dep_Trfase"/>
</dbReference>
<dbReference type="InterPro" id="IPR015421">
    <property type="entry name" value="PyrdxlP-dep_Trfase_major"/>
</dbReference>
<dbReference type="GO" id="GO:0032259">
    <property type="term" value="P:methylation"/>
    <property type="evidence" value="ECO:0007669"/>
    <property type="project" value="UniProtKB-KW"/>
</dbReference>
<dbReference type="GO" id="GO:0008265">
    <property type="term" value="F:molybdenum cofactor sulfurtransferase activity"/>
    <property type="evidence" value="ECO:0007669"/>
    <property type="project" value="TreeGrafter"/>
</dbReference>
<protein>
    <submittedName>
        <fullName evidence="2">Methyltransferase type 11</fullName>
    </submittedName>
</protein>
<keyword evidence="2" id="KW-0489">Methyltransferase</keyword>
<comment type="caution">
    <text evidence="2">The sequence shown here is derived from an EMBL/GenBank/DDBJ whole genome shotgun (WGS) entry which is preliminary data.</text>
</comment>
<dbReference type="GO" id="GO:0008168">
    <property type="term" value="F:methyltransferase activity"/>
    <property type="evidence" value="ECO:0007669"/>
    <property type="project" value="UniProtKB-KW"/>
</dbReference>
<dbReference type="Pfam" id="PF00266">
    <property type="entry name" value="Aminotran_5"/>
    <property type="match status" value="1"/>
</dbReference>
<evidence type="ECO:0000259" key="1">
    <source>
        <dbReference type="Pfam" id="PF00266"/>
    </source>
</evidence>
<dbReference type="PANTHER" id="PTHR14237:SF80">
    <property type="entry name" value="MOLYBDENUM COFACTOR SULFURASE"/>
    <property type="match status" value="1"/>
</dbReference>
<evidence type="ECO:0000313" key="2">
    <source>
        <dbReference type="EMBL" id="KAJ7749680.1"/>
    </source>
</evidence>
<proteinExistence type="predicted"/>
<dbReference type="SUPFAM" id="SSF53383">
    <property type="entry name" value="PLP-dependent transferases"/>
    <property type="match status" value="1"/>
</dbReference>
<name>A0AAD7ISS5_9AGAR</name>
<evidence type="ECO:0000313" key="3">
    <source>
        <dbReference type="Proteomes" id="UP001215598"/>
    </source>
</evidence>
<accession>A0AAD7ISS5</accession>
<organism evidence="2 3">
    <name type="scientific">Mycena metata</name>
    <dbReference type="NCBI Taxonomy" id="1033252"/>
    <lineage>
        <taxon>Eukaryota</taxon>
        <taxon>Fungi</taxon>
        <taxon>Dikarya</taxon>
        <taxon>Basidiomycota</taxon>
        <taxon>Agaricomycotina</taxon>
        <taxon>Agaricomycetes</taxon>
        <taxon>Agaricomycetidae</taxon>
        <taxon>Agaricales</taxon>
        <taxon>Marasmiineae</taxon>
        <taxon>Mycenaceae</taxon>
        <taxon>Mycena</taxon>
    </lineage>
</organism>
<dbReference type="EMBL" id="JARKIB010000068">
    <property type="protein sequence ID" value="KAJ7749680.1"/>
    <property type="molecule type" value="Genomic_DNA"/>
</dbReference>
<keyword evidence="2" id="KW-0808">Transferase</keyword>
<reference evidence="2" key="1">
    <citation type="submission" date="2023-03" db="EMBL/GenBank/DDBJ databases">
        <title>Massive genome expansion in bonnet fungi (Mycena s.s.) driven by repeated elements and novel gene families across ecological guilds.</title>
        <authorList>
            <consortium name="Lawrence Berkeley National Laboratory"/>
            <person name="Harder C.B."/>
            <person name="Miyauchi S."/>
            <person name="Viragh M."/>
            <person name="Kuo A."/>
            <person name="Thoen E."/>
            <person name="Andreopoulos B."/>
            <person name="Lu D."/>
            <person name="Skrede I."/>
            <person name="Drula E."/>
            <person name="Henrissat B."/>
            <person name="Morin E."/>
            <person name="Kohler A."/>
            <person name="Barry K."/>
            <person name="LaButti K."/>
            <person name="Morin E."/>
            <person name="Salamov A."/>
            <person name="Lipzen A."/>
            <person name="Mereny Z."/>
            <person name="Hegedus B."/>
            <person name="Baldrian P."/>
            <person name="Stursova M."/>
            <person name="Weitz H."/>
            <person name="Taylor A."/>
            <person name="Grigoriev I.V."/>
            <person name="Nagy L.G."/>
            <person name="Martin F."/>
            <person name="Kauserud H."/>
        </authorList>
    </citation>
    <scope>NUCLEOTIDE SEQUENCE</scope>
    <source>
        <strain evidence="2">CBHHK182m</strain>
    </source>
</reference>
<dbReference type="Proteomes" id="UP001215598">
    <property type="component" value="Unassembled WGS sequence"/>
</dbReference>
<dbReference type="Gene3D" id="3.40.640.10">
    <property type="entry name" value="Type I PLP-dependent aspartate aminotransferase-like (Major domain)"/>
    <property type="match status" value="1"/>
</dbReference>
<dbReference type="GO" id="GO:0043545">
    <property type="term" value="P:molybdopterin cofactor metabolic process"/>
    <property type="evidence" value="ECO:0007669"/>
    <property type="project" value="TreeGrafter"/>
</dbReference>
<dbReference type="PANTHER" id="PTHR14237">
    <property type="entry name" value="MOLYBDOPTERIN COFACTOR SULFURASE MOSC"/>
    <property type="match status" value="1"/>
</dbReference>
<keyword evidence="3" id="KW-1185">Reference proteome</keyword>